<proteinExistence type="predicted"/>
<dbReference type="PANTHER" id="PTHR48079:SF6">
    <property type="entry name" value="NAD(P)-BINDING DOMAIN-CONTAINING PROTEIN-RELATED"/>
    <property type="match status" value="1"/>
</dbReference>
<accession>Q1YUU4</accession>
<dbReference type="Gene3D" id="3.40.50.720">
    <property type="entry name" value="NAD(P)-binding Rossmann-like Domain"/>
    <property type="match status" value="1"/>
</dbReference>
<dbReference type="OrthoDB" id="9808276at2"/>
<comment type="caution">
    <text evidence="2">The sequence shown here is derived from an EMBL/GenBank/DDBJ whole genome shotgun (WGS) entry which is preliminary data.</text>
</comment>
<keyword evidence="3" id="KW-1185">Reference proteome</keyword>
<sequence length="280" mass="30841">MKILFAGCGDIGTRSAARLASDFDCSGLKRNPKTLPDYISPLAGSMADLDRLVEVLDQDFDVVVATLTPDGFNPEAYQRAYVDSAKTLASAMALATSVPKLVIWVSSTSVYGNCDGDWVDEQSPTTALSFSGKLLLEAEQQITDLPCPTVIVRFSGIYGPGRTRMLDQIIAGKGRPAQPEQWSNRIYSEDCAGVLAHLVRAFDAGKELESLYIATDCAPVTQHDLRIWLAQQLEAELEDEIVEQKAIRRCSNQRLLDSGYEFLYPSYKEGYQSLIDARLK</sequence>
<reference evidence="2 3" key="1">
    <citation type="submission" date="2006-03" db="EMBL/GenBank/DDBJ databases">
        <authorList>
            <person name="Giovannoni S.J."/>
            <person name="Cho J.-C."/>
            <person name="Ferriera S."/>
            <person name="Johnson J."/>
            <person name="Kravitz S."/>
            <person name="Halpern A."/>
            <person name="Remington K."/>
            <person name="Beeson K."/>
            <person name="Tran B."/>
            <person name="Rogers Y.-H."/>
            <person name="Friedman R."/>
            <person name="Venter J.C."/>
        </authorList>
    </citation>
    <scope>NUCLEOTIDE SEQUENCE [LARGE SCALE GENOMIC DNA]</scope>
    <source>
        <strain evidence="2 3">HTCC2207</strain>
    </source>
</reference>
<evidence type="ECO:0000313" key="3">
    <source>
        <dbReference type="Proteomes" id="UP000005555"/>
    </source>
</evidence>
<dbReference type="SUPFAM" id="SSF51735">
    <property type="entry name" value="NAD(P)-binding Rossmann-fold domains"/>
    <property type="match status" value="1"/>
</dbReference>
<dbReference type="InterPro" id="IPR036291">
    <property type="entry name" value="NAD(P)-bd_dom_sf"/>
</dbReference>
<dbReference type="eggNOG" id="COG0451">
    <property type="taxonomic scope" value="Bacteria"/>
</dbReference>
<dbReference type="Pfam" id="PF01370">
    <property type="entry name" value="Epimerase"/>
    <property type="match status" value="1"/>
</dbReference>
<dbReference type="InterPro" id="IPR051783">
    <property type="entry name" value="NAD(P)-dependent_oxidoreduct"/>
</dbReference>
<evidence type="ECO:0000259" key="1">
    <source>
        <dbReference type="Pfam" id="PF01370"/>
    </source>
</evidence>
<organism evidence="2 3">
    <name type="scientific">gamma proteobacterium HTCC2207</name>
    <dbReference type="NCBI Taxonomy" id="314287"/>
    <lineage>
        <taxon>Bacteria</taxon>
        <taxon>Pseudomonadati</taxon>
        <taxon>Pseudomonadota</taxon>
        <taxon>Gammaproteobacteria</taxon>
        <taxon>Cellvibrionales</taxon>
        <taxon>Porticoccaceae</taxon>
        <taxon>SAR92 clade</taxon>
    </lineage>
</organism>
<dbReference type="GO" id="GO:0004029">
    <property type="term" value="F:aldehyde dehydrogenase (NAD+) activity"/>
    <property type="evidence" value="ECO:0007669"/>
    <property type="project" value="TreeGrafter"/>
</dbReference>
<feature type="domain" description="NAD-dependent epimerase/dehydratase" evidence="1">
    <location>
        <begin position="11"/>
        <end position="209"/>
    </location>
</feature>
<gene>
    <name evidence="2" type="ORF">GB2207_09146</name>
</gene>
<protein>
    <recommendedName>
        <fullName evidence="1">NAD-dependent epimerase/dehydratase domain-containing protein</fullName>
    </recommendedName>
</protein>
<evidence type="ECO:0000313" key="2">
    <source>
        <dbReference type="EMBL" id="EAS47964.1"/>
    </source>
</evidence>
<dbReference type="HOGENOM" id="CLU_007383_11_2_6"/>
<dbReference type="AlphaFoldDB" id="Q1YUU4"/>
<name>Q1YUU4_9GAMM</name>
<dbReference type="STRING" id="314287.GB2207_09146"/>
<dbReference type="Proteomes" id="UP000005555">
    <property type="component" value="Unassembled WGS sequence"/>
</dbReference>
<dbReference type="GO" id="GO:0005737">
    <property type="term" value="C:cytoplasm"/>
    <property type="evidence" value="ECO:0007669"/>
    <property type="project" value="TreeGrafter"/>
</dbReference>
<dbReference type="PANTHER" id="PTHR48079">
    <property type="entry name" value="PROTEIN YEEZ"/>
    <property type="match status" value="1"/>
</dbReference>
<dbReference type="InterPro" id="IPR001509">
    <property type="entry name" value="Epimerase_deHydtase"/>
</dbReference>
<dbReference type="EMBL" id="AAPI01000001">
    <property type="protein sequence ID" value="EAS47964.1"/>
    <property type="molecule type" value="Genomic_DNA"/>
</dbReference>